<keyword evidence="4 7" id="KW-0812">Transmembrane</keyword>
<feature type="transmembrane region" description="Helical" evidence="7">
    <location>
        <begin position="105"/>
        <end position="127"/>
    </location>
</feature>
<feature type="transmembrane region" description="Helical" evidence="7">
    <location>
        <begin position="133"/>
        <end position="158"/>
    </location>
</feature>
<dbReference type="PANTHER" id="PTHR33508:SF10">
    <property type="entry name" value="UPF0056 INNER MEMBRANE PROTEIN YHGN"/>
    <property type="match status" value="1"/>
</dbReference>
<feature type="transmembrane region" description="Helical" evidence="7">
    <location>
        <begin position="6"/>
        <end position="27"/>
    </location>
</feature>
<comment type="subcellular location">
    <subcellularLocation>
        <location evidence="1 7">Cell membrane</location>
        <topology evidence="1 7">Multi-pass membrane protein</topology>
    </subcellularLocation>
</comment>
<dbReference type="Pfam" id="PF01914">
    <property type="entry name" value="MarC"/>
    <property type="match status" value="1"/>
</dbReference>
<evidence type="ECO:0000256" key="6">
    <source>
        <dbReference type="ARBA" id="ARBA00023136"/>
    </source>
</evidence>
<comment type="similarity">
    <text evidence="2 7">Belongs to the UPF0056 (MarC) family.</text>
</comment>
<dbReference type="PANTHER" id="PTHR33508">
    <property type="entry name" value="UPF0056 MEMBRANE PROTEIN YHCE"/>
    <property type="match status" value="1"/>
</dbReference>
<dbReference type="RefSeq" id="WP_013162037.1">
    <property type="nucleotide sequence ID" value="NZ_CP010341.1"/>
</dbReference>
<dbReference type="GeneID" id="61221237"/>
<evidence type="ECO:0000256" key="4">
    <source>
        <dbReference type="ARBA" id="ARBA00022692"/>
    </source>
</evidence>
<keyword evidence="6 7" id="KW-0472">Membrane</keyword>
<dbReference type="KEGG" id="pfre:RM25_2081"/>
<proteinExistence type="inferred from homology"/>
<dbReference type="AlphaFoldDB" id="A0A068VV97"/>
<name>A0A068VV97_PROFF</name>
<dbReference type="EMBL" id="LM676439">
    <property type="protein sequence ID" value="CEP27618.1"/>
    <property type="molecule type" value="Genomic_DNA"/>
</dbReference>
<sequence length="196" mass="21396">MGHILSSAFTLFLVMDPLGNIPLFLTALRHVPASRRQKVLARELLIALVIMVIFLLAGRGLLAVLHVTQPALATAGGLILLLIAVRMMFPTPEASLRERTFEEPLIVPLAVPYTAGPSVLAIEVIMINQTPDAMPALLAAVGFAWLPTALILFFAGYLHHWLGERFLTAIERLMGMILIIVATQMLMGGVKEFFGF</sequence>
<evidence type="ECO:0000256" key="5">
    <source>
        <dbReference type="ARBA" id="ARBA00022989"/>
    </source>
</evidence>
<evidence type="ECO:0000256" key="2">
    <source>
        <dbReference type="ARBA" id="ARBA00009784"/>
    </source>
</evidence>
<feature type="transmembrane region" description="Helical" evidence="7">
    <location>
        <begin position="63"/>
        <end position="85"/>
    </location>
</feature>
<organism evidence="8">
    <name type="scientific">Propionibacterium freudenreichii subsp. freudenreichii</name>
    <dbReference type="NCBI Taxonomy" id="66712"/>
    <lineage>
        <taxon>Bacteria</taxon>
        <taxon>Bacillati</taxon>
        <taxon>Actinomycetota</taxon>
        <taxon>Actinomycetes</taxon>
        <taxon>Propionibacteriales</taxon>
        <taxon>Propionibacteriaceae</taxon>
        <taxon>Propionibacterium</taxon>
    </lineage>
</organism>
<feature type="transmembrane region" description="Helical" evidence="7">
    <location>
        <begin position="39"/>
        <end position="57"/>
    </location>
</feature>
<dbReference type="PATRIC" id="fig|66712.6.peg.2127"/>
<evidence type="ECO:0000256" key="7">
    <source>
        <dbReference type="RuleBase" id="RU362048"/>
    </source>
</evidence>
<accession>A0A068VV97</accession>
<dbReference type="GO" id="GO:0005886">
    <property type="term" value="C:plasma membrane"/>
    <property type="evidence" value="ECO:0007669"/>
    <property type="project" value="UniProtKB-SubCell"/>
</dbReference>
<dbReference type="InterPro" id="IPR002771">
    <property type="entry name" value="Multi_antbiot-R_MarC"/>
</dbReference>
<feature type="transmembrane region" description="Helical" evidence="7">
    <location>
        <begin position="170"/>
        <end position="190"/>
    </location>
</feature>
<gene>
    <name evidence="8" type="ORF">PFCIRM138_04410</name>
</gene>
<reference evidence="8" key="1">
    <citation type="submission" date="2014-08" db="EMBL/GenBank/DDBJ databases">
        <authorList>
            <person name="Falentin Helene"/>
        </authorList>
    </citation>
    <scope>NUCLEOTIDE SEQUENCE</scope>
</reference>
<evidence type="ECO:0000313" key="8">
    <source>
        <dbReference type="EMBL" id="CEP27618.1"/>
    </source>
</evidence>
<keyword evidence="5 7" id="KW-1133">Transmembrane helix</keyword>
<protein>
    <recommendedName>
        <fullName evidence="7">UPF0056 membrane protein</fullName>
    </recommendedName>
</protein>
<keyword evidence="3" id="KW-1003">Cell membrane</keyword>
<evidence type="ECO:0000256" key="3">
    <source>
        <dbReference type="ARBA" id="ARBA00022475"/>
    </source>
</evidence>
<evidence type="ECO:0000256" key="1">
    <source>
        <dbReference type="ARBA" id="ARBA00004651"/>
    </source>
</evidence>